<feature type="compositionally biased region" description="Gly residues" evidence="1">
    <location>
        <begin position="300"/>
        <end position="311"/>
    </location>
</feature>
<dbReference type="Pfam" id="PF10536">
    <property type="entry name" value="PMD"/>
    <property type="match status" value="1"/>
</dbReference>
<accession>A0ABU6TCS5</accession>
<proteinExistence type="predicted"/>
<dbReference type="PANTHER" id="PTHR46033:SF8">
    <property type="entry name" value="PROTEIN MAINTENANCE OF MERISTEMS-LIKE"/>
    <property type="match status" value="1"/>
</dbReference>
<evidence type="ECO:0000256" key="1">
    <source>
        <dbReference type="SAM" id="MobiDB-lite"/>
    </source>
</evidence>
<dbReference type="InterPro" id="IPR044824">
    <property type="entry name" value="MAIN-like"/>
</dbReference>
<evidence type="ECO:0000313" key="3">
    <source>
        <dbReference type="EMBL" id="MED6145683.1"/>
    </source>
</evidence>
<feature type="domain" description="Aminotransferase-like plant mobile" evidence="2">
    <location>
        <begin position="78"/>
        <end position="198"/>
    </location>
</feature>
<comment type="caution">
    <text evidence="3">The sequence shown here is derived from an EMBL/GenBank/DDBJ whole genome shotgun (WGS) entry which is preliminary data.</text>
</comment>
<dbReference type="InterPro" id="IPR019557">
    <property type="entry name" value="AminoTfrase-like_pln_mobile"/>
</dbReference>
<protein>
    <recommendedName>
        <fullName evidence="2">Aminotransferase-like plant mobile domain-containing protein</fullName>
    </recommendedName>
</protein>
<evidence type="ECO:0000313" key="4">
    <source>
        <dbReference type="Proteomes" id="UP001341840"/>
    </source>
</evidence>
<feature type="region of interest" description="Disordered" evidence="1">
    <location>
        <begin position="245"/>
        <end position="311"/>
    </location>
</feature>
<sequence>MAPVAEGPHRVCPTFVGECCTCLDVQITQQCFREEYSGCVPLILSWIYHRFPDMCPPELAVDAWPLTERLIGARQGAWDIRWTPYDTLGIQALIPDWMHSQAEVYTWRSAVPVVCFNYVGMHHIDRVIRQYGGEQPVPRHPVDVTRFITSTARGDDVWWPTRLKTWYDGWRRRRSPEVMVTVHAGGDSRGTRQYYDWYVGVAAGISLAEHGTWVPTYSPPPVVGYSVFDPTRIGHEWATPPSYDAPTSYHSHVSTPQHISAPVPTVTQPVHDQDPSTAAEAALATPPRRSHRTVRPPACGIGGHLHGRGTQ</sequence>
<reference evidence="3 4" key="1">
    <citation type="journal article" date="2023" name="Plants (Basel)">
        <title>Bridging the Gap: Combining Genomics and Transcriptomics Approaches to Understand Stylosanthes scabra, an Orphan Legume from the Brazilian Caatinga.</title>
        <authorList>
            <person name="Ferreira-Neto J.R.C."/>
            <person name="da Silva M.D."/>
            <person name="Binneck E."/>
            <person name="de Melo N.F."/>
            <person name="da Silva R.H."/>
            <person name="de Melo A.L.T.M."/>
            <person name="Pandolfi V."/>
            <person name="Bustamante F.O."/>
            <person name="Brasileiro-Vidal A.C."/>
            <person name="Benko-Iseppon A.M."/>
        </authorList>
    </citation>
    <scope>NUCLEOTIDE SEQUENCE [LARGE SCALE GENOMIC DNA]</scope>
    <source>
        <tissue evidence="3">Leaves</tissue>
    </source>
</reference>
<dbReference type="PANTHER" id="PTHR46033">
    <property type="entry name" value="PROTEIN MAIN-LIKE 2"/>
    <property type="match status" value="1"/>
</dbReference>
<feature type="compositionally biased region" description="Polar residues" evidence="1">
    <location>
        <begin position="248"/>
        <end position="258"/>
    </location>
</feature>
<evidence type="ECO:0000259" key="2">
    <source>
        <dbReference type="Pfam" id="PF10536"/>
    </source>
</evidence>
<gene>
    <name evidence="3" type="ORF">PIB30_027683</name>
</gene>
<keyword evidence="4" id="KW-1185">Reference proteome</keyword>
<name>A0ABU6TCS5_9FABA</name>
<dbReference type="EMBL" id="JASCZI010090728">
    <property type="protein sequence ID" value="MED6145683.1"/>
    <property type="molecule type" value="Genomic_DNA"/>
</dbReference>
<dbReference type="Proteomes" id="UP001341840">
    <property type="component" value="Unassembled WGS sequence"/>
</dbReference>
<organism evidence="3 4">
    <name type="scientific">Stylosanthes scabra</name>
    <dbReference type="NCBI Taxonomy" id="79078"/>
    <lineage>
        <taxon>Eukaryota</taxon>
        <taxon>Viridiplantae</taxon>
        <taxon>Streptophyta</taxon>
        <taxon>Embryophyta</taxon>
        <taxon>Tracheophyta</taxon>
        <taxon>Spermatophyta</taxon>
        <taxon>Magnoliopsida</taxon>
        <taxon>eudicotyledons</taxon>
        <taxon>Gunneridae</taxon>
        <taxon>Pentapetalae</taxon>
        <taxon>rosids</taxon>
        <taxon>fabids</taxon>
        <taxon>Fabales</taxon>
        <taxon>Fabaceae</taxon>
        <taxon>Papilionoideae</taxon>
        <taxon>50 kb inversion clade</taxon>
        <taxon>dalbergioids sensu lato</taxon>
        <taxon>Dalbergieae</taxon>
        <taxon>Pterocarpus clade</taxon>
        <taxon>Stylosanthes</taxon>
    </lineage>
</organism>